<accession>A0A161XZ86</accession>
<dbReference type="Proteomes" id="UP000076584">
    <property type="component" value="Unassembled WGS sequence"/>
</dbReference>
<evidence type="ECO:0000313" key="1">
    <source>
        <dbReference type="EMBL" id="KZL82462.1"/>
    </source>
</evidence>
<keyword evidence="2" id="KW-1185">Reference proteome</keyword>
<dbReference type="EMBL" id="LFIW01001383">
    <property type="protein sequence ID" value="KZL82462.1"/>
    <property type="molecule type" value="Genomic_DNA"/>
</dbReference>
<protein>
    <submittedName>
        <fullName evidence="1">Uncharacterized protein</fullName>
    </submittedName>
</protein>
<evidence type="ECO:0000313" key="2">
    <source>
        <dbReference type="Proteomes" id="UP000076584"/>
    </source>
</evidence>
<gene>
    <name evidence="1" type="ORF">CI238_03199</name>
</gene>
<reference evidence="1 2" key="1">
    <citation type="submission" date="2015-06" db="EMBL/GenBank/DDBJ databases">
        <title>Survival trade-offs in plant roots during colonization by closely related pathogenic and mutualistic fungi.</title>
        <authorList>
            <person name="Hacquard S."/>
            <person name="Kracher B."/>
            <person name="Hiruma K."/>
            <person name="Weinman A."/>
            <person name="Muench P."/>
            <person name="Garrido Oter R."/>
            <person name="Ver Loren van Themaat E."/>
            <person name="Dallerey J.-F."/>
            <person name="Damm U."/>
            <person name="Henrissat B."/>
            <person name="Lespinet O."/>
            <person name="Thon M."/>
            <person name="Kemen E."/>
            <person name="McHardy A.C."/>
            <person name="Schulze-Lefert P."/>
            <person name="O'Connell R.J."/>
        </authorList>
    </citation>
    <scope>NUCLEOTIDE SEQUENCE [LARGE SCALE GENOMIC DNA]</scope>
    <source>
        <strain evidence="1 2">MAFF 238704</strain>
    </source>
</reference>
<dbReference type="AlphaFoldDB" id="A0A161XZ86"/>
<name>A0A161XZ86_COLIC</name>
<comment type="caution">
    <text evidence="1">The sequence shown here is derived from an EMBL/GenBank/DDBJ whole genome shotgun (WGS) entry which is preliminary data.</text>
</comment>
<sequence>MWPRNDMKLMEKFGGHTERTYRALWKSPWHVQLKESLAANLARYLLHRAAMAMQVREKGRAISACLAGKRGACRDATGQALWASHGFENGQPPAVRLMCCDRQRRDWETAIREAARVCELQSLAWPVTGRELSFRAWDCGSAQTQTIADETSLSVLLERPDPNAPDGLRASLCQSRVLPPHRDSFRDDCKHKVSLATGDA</sequence>
<proteinExistence type="predicted"/>
<organism evidence="1 2">
    <name type="scientific">Colletotrichum incanum</name>
    <name type="common">Soybean anthracnose fungus</name>
    <dbReference type="NCBI Taxonomy" id="1573173"/>
    <lineage>
        <taxon>Eukaryota</taxon>
        <taxon>Fungi</taxon>
        <taxon>Dikarya</taxon>
        <taxon>Ascomycota</taxon>
        <taxon>Pezizomycotina</taxon>
        <taxon>Sordariomycetes</taxon>
        <taxon>Hypocreomycetidae</taxon>
        <taxon>Glomerellales</taxon>
        <taxon>Glomerellaceae</taxon>
        <taxon>Colletotrichum</taxon>
        <taxon>Colletotrichum spaethianum species complex</taxon>
    </lineage>
</organism>